<protein>
    <submittedName>
        <fullName evidence="2">Uncharacterized protein</fullName>
    </submittedName>
</protein>
<keyword evidence="1" id="KW-0812">Transmembrane</keyword>
<accession>W4J1M1</accession>
<proteinExistence type="predicted"/>
<dbReference type="AlphaFoldDB" id="W4J1M1"/>
<gene>
    <name evidence="2" type="ORF">PFUGPA_01968</name>
</gene>
<keyword evidence="1" id="KW-1133">Transmembrane helix</keyword>
<sequence>MTDGQLYKYHLKCLIYNLYMINGIMHNSKHKFIICTKNYIFVLYIHIYVIIYIAVAKNEKTKIL</sequence>
<organism evidence="2 3">
    <name type="scientific">Plasmodium falciparum (isolate Palo Alto / Uganda)</name>
    <dbReference type="NCBI Taxonomy" id="57270"/>
    <lineage>
        <taxon>Eukaryota</taxon>
        <taxon>Sar</taxon>
        <taxon>Alveolata</taxon>
        <taxon>Apicomplexa</taxon>
        <taxon>Aconoidasida</taxon>
        <taxon>Haemosporida</taxon>
        <taxon>Plasmodiidae</taxon>
        <taxon>Plasmodium</taxon>
        <taxon>Plasmodium (Laverania)</taxon>
    </lineage>
</organism>
<feature type="transmembrane region" description="Helical" evidence="1">
    <location>
        <begin position="39"/>
        <end position="56"/>
    </location>
</feature>
<name>W4J1M1_PLAFP</name>
<evidence type="ECO:0000256" key="1">
    <source>
        <dbReference type="SAM" id="Phobius"/>
    </source>
</evidence>
<dbReference type="EMBL" id="KI927329">
    <property type="protein sequence ID" value="ETW55924.1"/>
    <property type="molecule type" value="Genomic_DNA"/>
</dbReference>
<evidence type="ECO:0000313" key="2">
    <source>
        <dbReference type="EMBL" id="ETW55924.1"/>
    </source>
</evidence>
<keyword evidence="1" id="KW-0472">Membrane</keyword>
<reference evidence="2 3" key="2">
    <citation type="submission" date="2013-02" db="EMBL/GenBank/DDBJ databases">
        <title>The Genome Sequence of Plasmodium falciparum Palo Alto/Uganda.</title>
        <authorList>
            <consortium name="The Broad Institute Genome Sequencing Platform"/>
            <consortium name="The Broad Institute Genome Sequencing Center for Infectious Disease"/>
            <person name="Neafsey D."/>
            <person name="Cheeseman I."/>
            <person name="Volkman S."/>
            <person name="Adams J."/>
            <person name="Walker B."/>
            <person name="Young S.K."/>
            <person name="Zeng Q."/>
            <person name="Gargeya S."/>
            <person name="Fitzgerald M."/>
            <person name="Haas B."/>
            <person name="Abouelleil A."/>
            <person name="Alvarado L."/>
            <person name="Arachchi H.M."/>
            <person name="Berlin A.M."/>
            <person name="Chapman S.B."/>
            <person name="Dewar J."/>
            <person name="Goldberg J."/>
            <person name="Griggs A."/>
            <person name="Gujja S."/>
            <person name="Hansen M."/>
            <person name="Howarth C."/>
            <person name="Imamovic A."/>
            <person name="Larimer J."/>
            <person name="McCowan C."/>
            <person name="Murphy C."/>
            <person name="Neiman D."/>
            <person name="Pearson M."/>
            <person name="Priest M."/>
            <person name="Roberts A."/>
            <person name="Saif S."/>
            <person name="Shea T."/>
            <person name="Sisk P."/>
            <person name="Sykes S."/>
            <person name="Wortman J."/>
            <person name="Nusbaum C."/>
            <person name="Birren B."/>
        </authorList>
    </citation>
    <scope>NUCLEOTIDE SEQUENCE [LARGE SCALE GENOMIC DNA]</scope>
    <source>
        <strain evidence="2 3">Palo Alto/Uganda</strain>
    </source>
</reference>
<reference evidence="2 3" key="1">
    <citation type="submission" date="2013-02" db="EMBL/GenBank/DDBJ databases">
        <title>The Genome Annotation of Plasmodium falciparum Palo Alto/Uganda.</title>
        <authorList>
            <consortium name="The Broad Institute Genome Sequencing Platform"/>
            <consortium name="The Broad Institute Genome Sequencing Center for Infectious Disease"/>
            <person name="Neafsey D."/>
            <person name="Hoffman S."/>
            <person name="Volkman S."/>
            <person name="Rosenthal P."/>
            <person name="Walker B."/>
            <person name="Young S.K."/>
            <person name="Zeng Q."/>
            <person name="Gargeya S."/>
            <person name="Fitzgerald M."/>
            <person name="Haas B."/>
            <person name="Abouelleil A."/>
            <person name="Allen A.W."/>
            <person name="Alvarado L."/>
            <person name="Arachchi H.M."/>
            <person name="Berlin A.M."/>
            <person name="Chapman S.B."/>
            <person name="Gainer-Dewar J."/>
            <person name="Goldberg J."/>
            <person name="Griggs A."/>
            <person name="Gujja S."/>
            <person name="Hansen M."/>
            <person name="Howarth C."/>
            <person name="Imamovic A."/>
            <person name="Ireland A."/>
            <person name="Larimer J."/>
            <person name="McCowan C."/>
            <person name="Murphy C."/>
            <person name="Pearson M."/>
            <person name="Poon T.W."/>
            <person name="Priest M."/>
            <person name="Roberts A."/>
            <person name="Saif S."/>
            <person name="Shea T."/>
            <person name="Sisk P."/>
            <person name="Sykes S."/>
            <person name="Wortman J."/>
            <person name="Nusbaum C."/>
            <person name="Birren B."/>
        </authorList>
    </citation>
    <scope>NUCLEOTIDE SEQUENCE [LARGE SCALE GENOMIC DNA]</scope>
    <source>
        <strain evidence="2 3">Palo Alto/Uganda</strain>
    </source>
</reference>
<dbReference type="Proteomes" id="UP000019103">
    <property type="component" value="Unassembled WGS sequence"/>
</dbReference>
<evidence type="ECO:0000313" key="3">
    <source>
        <dbReference type="Proteomes" id="UP000019103"/>
    </source>
</evidence>